<dbReference type="Pfam" id="PF18154">
    <property type="entry name" value="pPIWI_RE_REase"/>
    <property type="match status" value="1"/>
</dbReference>
<dbReference type="AlphaFoldDB" id="A0A1E7LU18"/>
<dbReference type="InterPro" id="IPR040828">
    <property type="entry name" value="pPIWI_RE_REase"/>
</dbReference>
<comment type="caution">
    <text evidence="2">The sequence shown here is derived from an EMBL/GenBank/DDBJ whole genome shotgun (WGS) entry which is preliminary data.</text>
</comment>
<name>A0A1E7LU18_9ACTN</name>
<organism evidence="2 3">
    <name type="scientific">Streptomyces nanshensis</name>
    <dbReference type="NCBI Taxonomy" id="518642"/>
    <lineage>
        <taxon>Bacteria</taxon>
        <taxon>Bacillati</taxon>
        <taxon>Actinomycetota</taxon>
        <taxon>Actinomycetes</taxon>
        <taxon>Kitasatosporales</taxon>
        <taxon>Streptomycetaceae</taxon>
        <taxon>Streptomyces</taxon>
    </lineage>
</organism>
<dbReference type="PATRIC" id="fig|518642.7.peg.5530"/>
<dbReference type="EMBL" id="LJGZ01000077">
    <property type="protein sequence ID" value="OEV19656.1"/>
    <property type="molecule type" value="Genomic_DNA"/>
</dbReference>
<gene>
    <name evidence="2" type="ORF">AN221_16130</name>
</gene>
<feature type="domain" description="REase associating with pPIWI RE" evidence="1">
    <location>
        <begin position="305"/>
        <end position="413"/>
    </location>
</feature>
<proteinExistence type="predicted"/>
<dbReference type="Proteomes" id="UP000175971">
    <property type="component" value="Unassembled WGS sequence"/>
</dbReference>
<evidence type="ECO:0000313" key="3">
    <source>
        <dbReference type="Proteomes" id="UP000175971"/>
    </source>
</evidence>
<keyword evidence="3" id="KW-1185">Reference proteome</keyword>
<sequence length="419" mass="45353">MVRAVDLANSPAEAGLSDAAVRHMVMAAAAMAAKALTDTEQPAEGRLGTLLDAYGRVQAARGPAAPLPFSRFRRLLQGDLARLLPASVPAEEMDGVRLIDPDGDFDEDFFDLEIEQRVVLRALAKTTHGGRPASTRNLEAEMDQDRVFTALRKRMDQDAYVHGRSSLIRMPAGSDAQLRRLNLPSSVAEFYRPVSFDATWDRWWFACPVCHWPMKVTVHGTRAGTRTGSVRCFHRPHAAWGAAYSFRLPDAGRAPLLHPLSRPAAPSGAQAVLFPDLTGQVPEPVPVEGHKALARGVWRWTTVPGLVEVALFDALSERGLSVALWPELDAYDLQVAAGQGAGRTEFRVDVKDYTSALLLAKKIQADGGDRGGAEWLVVPDYRESSLDLVGTVAGEFGLKTATASGIGELICKKAGAAWQ</sequence>
<evidence type="ECO:0000259" key="1">
    <source>
        <dbReference type="Pfam" id="PF18154"/>
    </source>
</evidence>
<reference evidence="2 3" key="1">
    <citation type="journal article" date="2016" name="Front. Microbiol.">
        <title>Comparative Genomics Analysis of Streptomyces Species Reveals Their Adaptation to the Marine Environment and Their Diversity at the Genomic Level.</title>
        <authorList>
            <person name="Tian X."/>
            <person name="Zhang Z."/>
            <person name="Yang T."/>
            <person name="Chen M."/>
            <person name="Li J."/>
            <person name="Chen F."/>
            <person name="Yang J."/>
            <person name="Li W."/>
            <person name="Zhang B."/>
            <person name="Zhang Z."/>
            <person name="Wu J."/>
            <person name="Zhang C."/>
            <person name="Long L."/>
            <person name="Xiao J."/>
        </authorList>
    </citation>
    <scope>NUCLEOTIDE SEQUENCE [LARGE SCALE GENOMIC DNA]</scope>
    <source>
        <strain evidence="2 3">SCSIO M10372</strain>
    </source>
</reference>
<protein>
    <recommendedName>
        <fullName evidence="1">REase associating with pPIWI RE domain-containing protein</fullName>
    </recommendedName>
</protein>
<accession>A0A1E7LU18</accession>
<evidence type="ECO:0000313" key="2">
    <source>
        <dbReference type="EMBL" id="OEV19656.1"/>
    </source>
</evidence>